<evidence type="ECO:0000313" key="2">
    <source>
        <dbReference type="Proteomes" id="UP001610446"/>
    </source>
</evidence>
<name>A0ABR4JQ62_9EURO</name>
<protein>
    <submittedName>
        <fullName evidence="1">Uncharacterized protein</fullName>
    </submittedName>
</protein>
<proteinExistence type="predicted"/>
<evidence type="ECO:0000313" key="1">
    <source>
        <dbReference type="EMBL" id="KAL2841739.1"/>
    </source>
</evidence>
<accession>A0ABR4JQ62</accession>
<reference evidence="1 2" key="1">
    <citation type="submission" date="2024-07" db="EMBL/GenBank/DDBJ databases">
        <title>Section-level genome sequencing and comparative genomics of Aspergillus sections Usti and Cavernicolus.</title>
        <authorList>
            <consortium name="Lawrence Berkeley National Laboratory"/>
            <person name="Nybo J.L."/>
            <person name="Vesth T.C."/>
            <person name="Theobald S."/>
            <person name="Frisvad J.C."/>
            <person name="Larsen T.O."/>
            <person name="Kjaerboelling I."/>
            <person name="Rothschild-Mancinelli K."/>
            <person name="Lyhne E.K."/>
            <person name="Kogle M.E."/>
            <person name="Barry K."/>
            <person name="Clum A."/>
            <person name="Na H."/>
            <person name="Ledsgaard L."/>
            <person name="Lin J."/>
            <person name="Lipzen A."/>
            <person name="Kuo A."/>
            <person name="Riley R."/>
            <person name="Mondo S."/>
            <person name="Labutti K."/>
            <person name="Haridas S."/>
            <person name="Pangalinan J."/>
            <person name="Salamov A.A."/>
            <person name="Simmons B.A."/>
            <person name="Magnuson J.K."/>
            <person name="Chen J."/>
            <person name="Drula E."/>
            <person name="Henrissat B."/>
            <person name="Wiebenga A."/>
            <person name="Lubbers R.J."/>
            <person name="Gomes A.C."/>
            <person name="Makela M.R."/>
            <person name="Stajich J."/>
            <person name="Grigoriev I.V."/>
            <person name="Mortensen U.H."/>
            <person name="De Vries R.P."/>
            <person name="Baker S.E."/>
            <person name="Andersen M.R."/>
        </authorList>
    </citation>
    <scope>NUCLEOTIDE SEQUENCE [LARGE SCALE GENOMIC DNA]</scope>
    <source>
        <strain evidence="1 2">CBS 123904</strain>
    </source>
</reference>
<dbReference type="EMBL" id="JBFXLU010000106">
    <property type="protein sequence ID" value="KAL2841739.1"/>
    <property type="molecule type" value="Genomic_DNA"/>
</dbReference>
<organism evidence="1 2">
    <name type="scientific">Aspergillus pseudoustus</name>
    <dbReference type="NCBI Taxonomy" id="1810923"/>
    <lineage>
        <taxon>Eukaryota</taxon>
        <taxon>Fungi</taxon>
        <taxon>Dikarya</taxon>
        <taxon>Ascomycota</taxon>
        <taxon>Pezizomycotina</taxon>
        <taxon>Eurotiomycetes</taxon>
        <taxon>Eurotiomycetidae</taxon>
        <taxon>Eurotiales</taxon>
        <taxon>Aspergillaceae</taxon>
        <taxon>Aspergillus</taxon>
        <taxon>Aspergillus subgen. Nidulantes</taxon>
    </lineage>
</organism>
<sequence length="281" mass="31468">MESDSAAMRANCEGDATPRCAGCINAPEYQRCDSDDRKKLLRAATVLKTALVTYRETAYDIDLTRIELGNGVLILRQKPPSIHSRPIRRPFSGHLTGIPEHREAALVNNQCTMAMALLSGLTGILLSVLDIHIGKPTLPTRLMPAPDSSNCPHPVLKAELNDYGEEWIIDTAGAQYGFRVVLVPFPKYIYDPKCRPAGRPTPYEWTETKDLDFFATHPFGRASKEVIEKHELERQSRLHSASFVKNTVKKELLDGSDDLFQQKLEKFIADLRTHMSVLPTV</sequence>
<keyword evidence="2" id="KW-1185">Reference proteome</keyword>
<gene>
    <name evidence="1" type="ORF">BJY01DRAFT_256951</name>
</gene>
<dbReference type="Proteomes" id="UP001610446">
    <property type="component" value="Unassembled WGS sequence"/>
</dbReference>
<comment type="caution">
    <text evidence="1">The sequence shown here is derived from an EMBL/GenBank/DDBJ whole genome shotgun (WGS) entry which is preliminary data.</text>
</comment>